<feature type="non-terminal residue" evidence="1">
    <location>
        <position position="42"/>
    </location>
</feature>
<name>A0A392U7M4_9FABA</name>
<reference evidence="1 2" key="1">
    <citation type="journal article" date="2018" name="Front. Plant Sci.">
        <title>Red Clover (Trifolium pratense) and Zigzag Clover (T. medium) - A Picture of Genomic Similarities and Differences.</title>
        <authorList>
            <person name="Dluhosova J."/>
            <person name="Istvanek J."/>
            <person name="Nedelnik J."/>
            <person name="Repkova J."/>
        </authorList>
    </citation>
    <scope>NUCLEOTIDE SEQUENCE [LARGE SCALE GENOMIC DNA]</scope>
    <source>
        <strain evidence="2">cv. 10/8</strain>
        <tissue evidence="1">Leaf</tissue>
    </source>
</reference>
<comment type="caution">
    <text evidence="1">The sequence shown here is derived from an EMBL/GenBank/DDBJ whole genome shotgun (WGS) entry which is preliminary data.</text>
</comment>
<evidence type="ECO:0000313" key="1">
    <source>
        <dbReference type="EMBL" id="MCI69382.1"/>
    </source>
</evidence>
<keyword evidence="2" id="KW-1185">Reference proteome</keyword>
<accession>A0A392U7M4</accession>
<dbReference type="AlphaFoldDB" id="A0A392U7M4"/>
<evidence type="ECO:0000313" key="2">
    <source>
        <dbReference type="Proteomes" id="UP000265520"/>
    </source>
</evidence>
<dbReference type="EMBL" id="LXQA010754807">
    <property type="protein sequence ID" value="MCI69382.1"/>
    <property type="molecule type" value="Genomic_DNA"/>
</dbReference>
<protein>
    <submittedName>
        <fullName evidence="1">Uncharacterized protein</fullName>
    </submittedName>
</protein>
<organism evidence="1 2">
    <name type="scientific">Trifolium medium</name>
    <dbReference type="NCBI Taxonomy" id="97028"/>
    <lineage>
        <taxon>Eukaryota</taxon>
        <taxon>Viridiplantae</taxon>
        <taxon>Streptophyta</taxon>
        <taxon>Embryophyta</taxon>
        <taxon>Tracheophyta</taxon>
        <taxon>Spermatophyta</taxon>
        <taxon>Magnoliopsida</taxon>
        <taxon>eudicotyledons</taxon>
        <taxon>Gunneridae</taxon>
        <taxon>Pentapetalae</taxon>
        <taxon>rosids</taxon>
        <taxon>fabids</taxon>
        <taxon>Fabales</taxon>
        <taxon>Fabaceae</taxon>
        <taxon>Papilionoideae</taxon>
        <taxon>50 kb inversion clade</taxon>
        <taxon>NPAAA clade</taxon>
        <taxon>Hologalegina</taxon>
        <taxon>IRL clade</taxon>
        <taxon>Trifolieae</taxon>
        <taxon>Trifolium</taxon>
    </lineage>
</organism>
<dbReference type="Proteomes" id="UP000265520">
    <property type="component" value="Unassembled WGS sequence"/>
</dbReference>
<sequence>MEGLAWWCDVGKVDKGCGIESLGWCYASMDLHFGDGEGLGFG</sequence>
<proteinExistence type="predicted"/>